<comment type="caution">
    <text evidence="5">The sequence shown here is derived from an EMBL/GenBank/DDBJ whole genome shotgun (WGS) entry which is preliminary data.</text>
</comment>
<evidence type="ECO:0000313" key="5">
    <source>
        <dbReference type="EMBL" id="TDP85575.1"/>
    </source>
</evidence>
<keyword evidence="6" id="KW-1185">Reference proteome</keyword>
<dbReference type="FunFam" id="3.40.630.30:FF:000064">
    <property type="entry name" value="GNAT family acetyltransferase"/>
    <property type="match status" value="1"/>
</dbReference>
<name>A0A4R6RHD4_9HYPH</name>
<evidence type="ECO:0000256" key="3">
    <source>
        <dbReference type="ARBA" id="ARBA00023315"/>
    </source>
</evidence>
<dbReference type="InterPro" id="IPR000182">
    <property type="entry name" value="GNAT_dom"/>
</dbReference>
<accession>A0A4R6RHD4</accession>
<organism evidence="5 6">
    <name type="scientific">Oharaeibacter diazotrophicus</name>
    <dbReference type="NCBI Taxonomy" id="1920512"/>
    <lineage>
        <taxon>Bacteria</taxon>
        <taxon>Pseudomonadati</taxon>
        <taxon>Pseudomonadota</taxon>
        <taxon>Alphaproteobacteria</taxon>
        <taxon>Hyphomicrobiales</taxon>
        <taxon>Pleomorphomonadaceae</taxon>
        <taxon>Oharaeibacter</taxon>
    </lineage>
</organism>
<dbReference type="InterPro" id="IPR016181">
    <property type="entry name" value="Acyl_CoA_acyltransferase"/>
</dbReference>
<dbReference type="EMBL" id="SNXY01000007">
    <property type="protein sequence ID" value="TDP85575.1"/>
    <property type="molecule type" value="Genomic_DNA"/>
</dbReference>
<proteinExistence type="inferred from homology"/>
<feature type="domain" description="N-acetyltransferase" evidence="4">
    <location>
        <begin position="3"/>
        <end position="161"/>
    </location>
</feature>
<gene>
    <name evidence="5" type="ORF">EDD54_2429</name>
</gene>
<protein>
    <submittedName>
        <fullName evidence="5">L-amino acid N-acyltransferase YncA</fullName>
    </submittedName>
</protein>
<evidence type="ECO:0000256" key="1">
    <source>
        <dbReference type="ARBA" id="ARBA00008694"/>
    </source>
</evidence>
<dbReference type="SUPFAM" id="SSF55729">
    <property type="entry name" value="Acyl-CoA N-acyltransferases (Nat)"/>
    <property type="match status" value="1"/>
</dbReference>
<keyword evidence="3 5" id="KW-0012">Acyltransferase</keyword>
<evidence type="ECO:0000259" key="4">
    <source>
        <dbReference type="PROSITE" id="PS51186"/>
    </source>
</evidence>
<dbReference type="PROSITE" id="PS51186">
    <property type="entry name" value="GNAT"/>
    <property type="match status" value="1"/>
</dbReference>
<dbReference type="PANTHER" id="PTHR10545:SF29">
    <property type="entry name" value="GH14572P-RELATED"/>
    <property type="match status" value="1"/>
</dbReference>
<dbReference type="GO" id="GO:0008080">
    <property type="term" value="F:N-acetyltransferase activity"/>
    <property type="evidence" value="ECO:0007669"/>
    <property type="project" value="UniProtKB-ARBA"/>
</dbReference>
<evidence type="ECO:0000256" key="2">
    <source>
        <dbReference type="ARBA" id="ARBA00022679"/>
    </source>
</evidence>
<reference evidence="5 6" key="1">
    <citation type="submission" date="2019-03" db="EMBL/GenBank/DDBJ databases">
        <title>Genomic Encyclopedia of Type Strains, Phase IV (KMG-IV): sequencing the most valuable type-strain genomes for metagenomic binning, comparative biology and taxonomic classification.</title>
        <authorList>
            <person name="Goeker M."/>
        </authorList>
    </citation>
    <scope>NUCLEOTIDE SEQUENCE [LARGE SCALE GENOMIC DNA]</scope>
    <source>
        <strain evidence="5 6">DSM 102969</strain>
    </source>
</reference>
<evidence type="ECO:0000313" key="6">
    <source>
        <dbReference type="Proteomes" id="UP000294547"/>
    </source>
</evidence>
<dbReference type="PANTHER" id="PTHR10545">
    <property type="entry name" value="DIAMINE N-ACETYLTRANSFERASE"/>
    <property type="match status" value="1"/>
</dbReference>
<dbReference type="OrthoDB" id="9805924at2"/>
<dbReference type="CDD" id="cd04301">
    <property type="entry name" value="NAT_SF"/>
    <property type="match status" value="1"/>
</dbReference>
<keyword evidence="2 5" id="KW-0808">Transferase</keyword>
<dbReference type="InterPro" id="IPR051016">
    <property type="entry name" value="Diverse_Substrate_AcTransf"/>
</dbReference>
<dbReference type="Proteomes" id="UP000294547">
    <property type="component" value="Unassembled WGS sequence"/>
</dbReference>
<dbReference type="Pfam" id="PF00583">
    <property type="entry name" value="Acetyltransf_1"/>
    <property type="match status" value="1"/>
</dbReference>
<dbReference type="AlphaFoldDB" id="A0A4R6RHD4"/>
<sequence length="161" mass="17780">MTLTIRPATPDDAETIAAFVRALAAYEKLADEARATGADFAAALFCEAPKVFCDIADVDGRPAGMALWFYSFSTFAGRHGLYLEDLFVLPEHRGAGVGKALLARLAKRCVDEGLPRFEWEVLDWNRPAIDFYEAKGAVLMRGWEQVRLSGEALRRLAEEAP</sequence>
<comment type="similarity">
    <text evidence="1">Belongs to the acetyltransferase family.</text>
</comment>
<dbReference type="Gene3D" id="3.40.630.30">
    <property type="match status" value="1"/>
</dbReference>